<protein>
    <recommendedName>
        <fullName evidence="4">Dihydrodipicolinate reductase</fullName>
    </recommendedName>
</protein>
<dbReference type="Proteomes" id="UP000308054">
    <property type="component" value="Unassembled WGS sequence"/>
</dbReference>
<evidence type="ECO:0000313" key="3">
    <source>
        <dbReference type="Proteomes" id="UP000308054"/>
    </source>
</evidence>
<accession>A0A4S2GYX6</accession>
<evidence type="ECO:0000313" key="2">
    <source>
        <dbReference type="EMBL" id="TGY88336.1"/>
    </source>
</evidence>
<gene>
    <name evidence="2" type="ORF">E5163_10975</name>
</gene>
<feature type="chain" id="PRO_5020210780" description="Dihydrodipicolinate reductase" evidence="1">
    <location>
        <begin position="21"/>
        <end position="107"/>
    </location>
</feature>
<reference evidence="2 3" key="1">
    <citation type="journal article" date="2017" name="Int. J. Syst. Evol. Microbiol.">
        <title>Marinicauda algicola sp. nov., isolated from a marine red alga Rhodosorus marinus.</title>
        <authorList>
            <person name="Jeong S.E."/>
            <person name="Jeon S.H."/>
            <person name="Chun B.H."/>
            <person name="Kim D.W."/>
            <person name="Jeon C.O."/>
        </authorList>
    </citation>
    <scope>NUCLEOTIDE SEQUENCE [LARGE SCALE GENOMIC DNA]</scope>
    <source>
        <strain evidence="2 3">JCM 31718</strain>
    </source>
</reference>
<dbReference type="OrthoDB" id="7632075at2"/>
<name>A0A4S2GYX6_9PROT</name>
<dbReference type="EMBL" id="SRXW01000003">
    <property type="protein sequence ID" value="TGY88336.1"/>
    <property type="molecule type" value="Genomic_DNA"/>
</dbReference>
<comment type="caution">
    <text evidence="2">The sequence shown here is derived from an EMBL/GenBank/DDBJ whole genome shotgun (WGS) entry which is preliminary data.</text>
</comment>
<proteinExistence type="predicted"/>
<dbReference type="AlphaFoldDB" id="A0A4S2GYX6"/>
<evidence type="ECO:0008006" key="4">
    <source>
        <dbReference type="Google" id="ProtNLM"/>
    </source>
</evidence>
<organism evidence="2 3">
    <name type="scientific">Marinicauda algicola</name>
    <dbReference type="NCBI Taxonomy" id="2029849"/>
    <lineage>
        <taxon>Bacteria</taxon>
        <taxon>Pseudomonadati</taxon>
        <taxon>Pseudomonadota</taxon>
        <taxon>Alphaproteobacteria</taxon>
        <taxon>Maricaulales</taxon>
        <taxon>Maricaulaceae</taxon>
        <taxon>Marinicauda</taxon>
    </lineage>
</organism>
<keyword evidence="1" id="KW-0732">Signal</keyword>
<dbReference type="RefSeq" id="WP_135996182.1">
    <property type="nucleotide sequence ID" value="NZ_CP071057.1"/>
</dbReference>
<sequence>MLRREFVLAGLAALATAAAAAQEAGPAGQTWSIESAHGDFTVDFAPDGRVQDSRGGGETWHFDGRTLCVRTRGQEICEPWRGLSVGESYMSRAWSNTREPVRVTRIA</sequence>
<feature type="signal peptide" evidence="1">
    <location>
        <begin position="1"/>
        <end position="20"/>
    </location>
</feature>
<evidence type="ECO:0000256" key="1">
    <source>
        <dbReference type="SAM" id="SignalP"/>
    </source>
</evidence>
<keyword evidence="3" id="KW-1185">Reference proteome</keyword>